<sequence length="337" mass="36984">MPNLDAEDEFDAFFNTLDDVDWDTVPGMSQLPAREPGPPLQGGLISTTIAGLEADIASDDYDFPEIDETYLNEVDAIERNNLAATNGPSASTSVQAPQPGPHPSHANGQTLNPTTANATPKKSPKKRGSKKELRPPSPRKRTRLDNPTSRDQTPTKASSRKAKGKLKETHGRDVLNEVKKVLEGFEEELSCPICCDIFACAHLGNPCGHSFCGDCGNNWFQKNRQHPTCPFCRAALASTMPMFPNYAMDSLIDKHVHALAASGAEEWEPSGIKYKEWSTRKEKWKAGAVQRAATSFPPVMWIDSDEEEFFVHRPFVPAPGRGSARAGRGGWDGRRRG</sequence>
<dbReference type="InterPro" id="IPR013083">
    <property type="entry name" value="Znf_RING/FYVE/PHD"/>
</dbReference>
<comment type="caution">
    <text evidence="4">The sequence shown here is derived from an EMBL/GenBank/DDBJ whole genome shotgun (WGS) entry which is preliminary data.</text>
</comment>
<dbReference type="PANTHER" id="PTHR12109:SF3">
    <property type="entry name" value="RING FINGER PROTEIN 141"/>
    <property type="match status" value="1"/>
</dbReference>
<name>A0A8K0UP52_9AGAR</name>
<keyword evidence="5" id="KW-1185">Reference proteome</keyword>
<dbReference type="GO" id="GO:0004842">
    <property type="term" value="F:ubiquitin-protein transferase activity"/>
    <property type="evidence" value="ECO:0007669"/>
    <property type="project" value="TreeGrafter"/>
</dbReference>
<feature type="region of interest" description="Disordered" evidence="2">
    <location>
        <begin position="84"/>
        <end position="170"/>
    </location>
</feature>
<dbReference type="PANTHER" id="PTHR12109">
    <property type="entry name" value="RING FINGER PROTEIN 141-RELATED"/>
    <property type="match status" value="1"/>
</dbReference>
<dbReference type="GO" id="GO:0051865">
    <property type="term" value="P:protein autoubiquitination"/>
    <property type="evidence" value="ECO:0007669"/>
    <property type="project" value="TreeGrafter"/>
</dbReference>
<dbReference type="Pfam" id="PF13639">
    <property type="entry name" value="zf-RING_2"/>
    <property type="match status" value="1"/>
</dbReference>
<proteinExistence type="predicted"/>
<dbReference type="InterPro" id="IPR047126">
    <property type="entry name" value="RNF141-like"/>
</dbReference>
<evidence type="ECO:0000256" key="1">
    <source>
        <dbReference type="PROSITE-ProRule" id="PRU00175"/>
    </source>
</evidence>
<dbReference type="InterPro" id="IPR001841">
    <property type="entry name" value="Znf_RING"/>
</dbReference>
<gene>
    <name evidence="4" type="ORF">BXZ70DRAFT_937497</name>
</gene>
<accession>A0A8K0UP52</accession>
<evidence type="ECO:0000259" key="3">
    <source>
        <dbReference type="PROSITE" id="PS50089"/>
    </source>
</evidence>
<feature type="compositionally biased region" description="Polar residues" evidence="2">
    <location>
        <begin position="145"/>
        <end position="157"/>
    </location>
</feature>
<feature type="domain" description="RING-type" evidence="3">
    <location>
        <begin position="191"/>
        <end position="233"/>
    </location>
</feature>
<dbReference type="AlphaFoldDB" id="A0A8K0UP52"/>
<protein>
    <recommendedName>
        <fullName evidence="3">RING-type domain-containing protein</fullName>
    </recommendedName>
</protein>
<organism evidence="4 5">
    <name type="scientific">Cristinia sonorae</name>
    <dbReference type="NCBI Taxonomy" id="1940300"/>
    <lineage>
        <taxon>Eukaryota</taxon>
        <taxon>Fungi</taxon>
        <taxon>Dikarya</taxon>
        <taxon>Basidiomycota</taxon>
        <taxon>Agaricomycotina</taxon>
        <taxon>Agaricomycetes</taxon>
        <taxon>Agaricomycetidae</taxon>
        <taxon>Agaricales</taxon>
        <taxon>Pleurotineae</taxon>
        <taxon>Stephanosporaceae</taxon>
        <taxon>Cristinia</taxon>
    </lineage>
</organism>
<dbReference type="PROSITE" id="PS50089">
    <property type="entry name" value="ZF_RING_2"/>
    <property type="match status" value="1"/>
</dbReference>
<dbReference type="Gene3D" id="3.30.40.10">
    <property type="entry name" value="Zinc/RING finger domain, C3HC4 (zinc finger)"/>
    <property type="match status" value="1"/>
</dbReference>
<dbReference type="Proteomes" id="UP000813824">
    <property type="component" value="Unassembled WGS sequence"/>
</dbReference>
<dbReference type="EMBL" id="JAEVFJ010000015">
    <property type="protein sequence ID" value="KAH8100498.1"/>
    <property type="molecule type" value="Genomic_DNA"/>
</dbReference>
<keyword evidence="1" id="KW-0479">Metal-binding</keyword>
<evidence type="ECO:0000256" key="2">
    <source>
        <dbReference type="SAM" id="MobiDB-lite"/>
    </source>
</evidence>
<feature type="region of interest" description="Disordered" evidence="2">
    <location>
        <begin position="318"/>
        <end position="337"/>
    </location>
</feature>
<evidence type="ECO:0000313" key="4">
    <source>
        <dbReference type="EMBL" id="KAH8100498.1"/>
    </source>
</evidence>
<feature type="compositionally biased region" description="Polar residues" evidence="2">
    <location>
        <begin position="84"/>
        <end position="96"/>
    </location>
</feature>
<reference evidence="4" key="1">
    <citation type="journal article" date="2021" name="New Phytol.">
        <title>Evolutionary innovations through gain and loss of genes in the ectomycorrhizal Boletales.</title>
        <authorList>
            <person name="Wu G."/>
            <person name="Miyauchi S."/>
            <person name="Morin E."/>
            <person name="Kuo A."/>
            <person name="Drula E."/>
            <person name="Varga T."/>
            <person name="Kohler A."/>
            <person name="Feng B."/>
            <person name="Cao Y."/>
            <person name="Lipzen A."/>
            <person name="Daum C."/>
            <person name="Hundley H."/>
            <person name="Pangilinan J."/>
            <person name="Johnson J."/>
            <person name="Barry K."/>
            <person name="LaButti K."/>
            <person name="Ng V."/>
            <person name="Ahrendt S."/>
            <person name="Min B."/>
            <person name="Choi I.G."/>
            <person name="Park H."/>
            <person name="Plett J.M."/>
            <person name="Magnuson J."/>
            <person name="Spatafora J.W."/>
            <person name="Nagy L.G."/>
            <person name="Henrissat B."/>
            <person name="Grigoriev I.V."/>
            <person name="Yang Z.L."/>
            <person name="Xu J."/>
            <person name="Martin F.M."/>
        </authorList>
    </citation>
    <scope>NUCLEOTIDE SEQUENCE</scope>
    <source>
        <strain evidence="4">KKN 215</strain>
    </source>
</reference>
<feature type="compositionally biased region" description="Polar residues" evidence="2">
    <location>
        <begin position="106"/>
        <end position="118"/>
    </location>
</feature>
<evidence type="ECO:0000313" key="5">
    <source>
        <dbReference type="Proteomes" id="UP000813824"/>
    </source>
</evidence>
<dbReference type="OrthoDB" id="6105938at2759"/>
<dbReference type="SUPFAM" id="SSF57850">
    <property type="entry name" value="RING/U-box"/>
    <property type="match status" value="1"/>
</dbReference>
<feature type="region of interest" description="Disordered" evidence="2">
    <location>
        <begin position="21"/>
        <end position="42"/>
    </location>
</feature>
<keyword evidence="1" id="KW-0862">Zinc</keyword>
<keyword evidence="1" id="KW-0863">Zinc-finger</keyword>
<dbReference type="GO" id="GO:0008270">
    <property type="term" value="F:zinc ion binding"/>
    <property type="evidence" value="ECO:0007669"/>
    <property type="project" value="UniProtKB-KW"/>
</dbReference>